<dbReference type="InParanoid" id="A0A3Q3NJH4"/>
<dbReference type="Ensembl" id="ENSMAMT00000034031.2">
    <property type="protein sequence ID" value="ENSMAMP00000033174.2"/>
    <property type="gene ID" value="ENSMAMG00000022329.2"/>
</dbReference>
<protein>
    <submittedName>
        <fullName evidence="4">Spermatosis associated 1</fullName>
    </submittedName>
</protein>
<feature type="region of interest" description="Disordered" evidence="2">
    <location>
        <begin position="301"/>
        <end position="346"/>
    </location>
</feature>
<name>A0A3Q3NJH4_9TELE</name>
<dbReference type="InterPro" id="IPR039062">
    <property type="entry name" value="SPAT1"/>
</dbReference>
<feature type="compositionally biased region" description="Basic and acidic residues" evidence="2">
    <location>
        <begin position="245"/>
        <end position="262"/>
    </location>
</feature>
<feature type="domain" description="Spermatogenesis-associated protein 1 C-terminal" evidence="3">
    <location>
        <begin position="357"/>
        <end position="505"/>
    </location>
</feature>
<dbReference type="GeneID" id="113139734"/>
<organism evidence="4 5">
    <name type="scientific">Mastacembelus armatus</name>
    <name type="common">zig-zag eel</name>
    <dbReference type="NCBI Taxonomy" id="205130"/>
    <lineage>
        <taxon>Eukaryota</taxon>
        <taxon>Metazoa</taxon>
        <taxon>Chordata</taxon>
        <taxon>Craniata</taxon>
        <taxon>Vertebrata</taxon>
        <taxon>Euteleostomi</taxon>
        <taxon>Actinopterygii</taxon>
        <taxon>Neopterygii</taxon>
        <taxon>Teleostei</taxon>
        <taxon>Neoteleostei</taxon>
        <taxon>Acanthomorphata</taxon>
        <taxon>Anabantaria</taxon>
        <taxon>Synbranchiformes</taxon>
        <taxon>Mastacembelidae</taxon>
        <taxon>Mastacembelus</taxon>
    </lineage>
</organism>
<sequence>MELSYESARYQEDRRPASCKFVELHVLYVPDDQWNVKLNKVPAEAIESFISAGFIRVYPDITLKTLRSKLGALLGTEKSIDKFSFLKCVGRSLALVKSKQERDLKVKTFAPPYAPQPELYLLPNVENDSSVCSQSLSPDTSSSSPDHHTYYHPPKMCSLPARTKTKKPVKFPVIPQFSHQPPPSPTLEEEEEEEEEGDEDEEQGYSCSEVEGENEQESLSSNKPDWAKQENQGAPLLVSVTKALQRREPHSAQLKETEETCNKKTHYHRRTRAARDSGVAESLEDRDSGFSLTDGLRKSKDAHALKSKSTNGVTETPAVLSRPVRCTSPPPGLVLAPATHKTTASPGFQTNREEVIEEIKLVREERKQLEWTRQELLRKGKDLLAQNRHRRNQARDGWKKKYFETKKATAPLEENLRNLRQELETFYNKLLHQLQVRDNRGKPRRQGRSSIKNELIIQIMTESHEIDDLRRKVEDAKMKLITEIKLRKQAATELRALKAELAQKKNQSSHPGPMSSVSCGNTTGDRLQVQNTSI</sequence>
<accession>A0A3Q3NJH4</accession>
<dbReference type="GeneTree" id="ENSGT00390000003298"/>
<dbReference type="RefSeq" id="XP_026178984.1">
    <property type="nucleotide sequence ID" value="XM_026323199.2"/>
</dbReference>
<reference evidence="4" key="1">
    <citation type="submission" date="2025-08" db="UniProtKB">
        <authorList>
            <consortium name="Ensembl"/>
        </authorList>
    </citation>
    <scope>IDENTIFICATION</scope>
</reference>
<keyword evidence="1" id="KW-0175">Coiled coil</keyword>
<dbReference type="Pfam" id="PF15743">
    <property type="entry name" value="SPATA1_C"/>
    <property type="match status" value="1"/>
</dbReference>
<feature type="region of interest" description="Disordered" evidence="2">
    <location>
        <begin position="130"/>
        <end position="159"/>
    </location>
</feature>
<feature type="coiled-coil region" evidence="1">
    <location>
        <begin position="352"/>
        <end position="379"/>
    </location>
</feature>
<feature type="region of interest" description="Disordered" evidence="2">
    <location>
        <begin position="502"/>
        <end position="534"/>
    </location>
</feature>
<evidence type="ECO:0000313" key="4">
    <source>
        <dbReference type="Ensembl" id="ENSMAMP00000033174.2"/>
    </source>
</evidence>
<evidence type="ECO:0000259" key="3">
    <source>
        <dbReference type="Pfam" id="PF15743"/>
    </source>
</evidence>
<dbReference type="PANTHER" id="PTHR14421">
    <property type="entry name" value="SPERMATOGENESIS-ASSOCIATED PROTEIN 1"/>
    <property type="match status" value="1"/>
</dbReference>
<feature type="compositionally biased region" description="Basic residues" evidence="2">
    <location>
        <begin position="263"/>
        <end position="272"/>
    </location>
</feature>
<feature type="region of interest" description="Disordered" evidence="2">
    <location>
        <begin position="245"/>
        <end position="282"/>
    </location>
</feature>
<keyword evidence="5" id="KW-1185">Reference proteome</keyword>
<evidence type="ECO:0000256" key="2">
    <source>
        <dbReference type="SAM" id="MobiDB-lite"/>
    </source>
</evidence>
<dbReference type="PANTHER" id="PTHR14421:SF3">
    <property type="entry name" value="SPERMATOGENESIS-ASSOCIATED PROTEIN 1"/>
    <property type="match status" value="1"/>
</dbReference>
<feature type="compositionally biased region" description="Polar residues" evidence="2">
    <location>
        <begin position="504"/>
        <end position="534"/>
    </location>
</feature>
<proteinExistence type="predicted"/>
<dbReference type="Proteomes" id="UP000261640">
    <property type="component" value="Unplaced"/>
</dbReference>
<reference evidence="4" key="2">
    <citation type="submission" date="2025-09" db="UniProtKB">
        <authorList>
            <consortium name="Ensembl"/>
        </authorList>
    </citation>
    <scope>IDENTIFICATION</scope>
</reference>
<dbReference type="AlphaFoldDB" id="A0A3Q3NJH4"/>
<feature type="region of interest" description="Disordered" evidence="2">
    <location>
        <begin position="173"/>
        <end position="233"/>
    </location>
</feature>
<feature type="compositionally biased region" description="Acidic residues" evidence="2">
    <location>
        <begin position="187"/>
        <end position="203"/>
    </location>
</feature>
<evidence type="ECO:0000313" key="5">
    <source>
        <dbReference type="Proteomes" id="UP000261640"/>
    </source>
</evidence>
<dbReference type="InterPro" id="IPR031478">
    <property type="entry name" value="SPATA1_C"/>
</dbReference>
<evidence type="ECO:0000256" key="1">
    <source>
        <dbReference type="SAM" id="Coils"/>
    </source>
</evidence>